<dbReference type="InterPro" id="IPR011009">
    <property type="entry name" value="Kinase-like_dom_sf"/>
</dbReference>
<dbReference type="CDD" id="cd14014">
    <property type="entry name" value="STKc_PknB_like"/>
    <property type="match status" value="1"/>
</dbReference>
<accession>A0A3B1AJM8</accession>
<reference evidence="7" key="1">
    <citation type="submission" date="2018-06" db="EMBL/GenBank/DDBJ databases">
        <authorList>
            <person name="Zhirakovskaya E."/>
        </authorList>
    </citation>
    <scope>NUCLEOTIDE SEQUENCE</scope>
</reference>
<dbReference type="PROSITE" id="PS00108">
    <property type="entry name" value="PROTEIN_KINASE_ST"/>
    <property type="match status" value="1"/>
</dbReference>
<evidence type="ECO:0000313" key="7">
    <source>
        <dbReference type="EMBL" id="VAX00074.1"/>
    </source>
</evidence>
<dbReference type="Pfam" id="PF00069">
    <property type="entry name" value="Pkinase"/>
    <property type="match status" value="1"/>
</dbReference>
<evidence type="ECO:0000259" key="6">
    <source>
        <dbReference type="PROSITE" id="PS50011"/>
    </source>
</evidence>
<evidence type="ECO:0000256" key="5">
    <source>
        <dbReference type="SAM" id="Phobius"/>
    </source>
</evidence>
<dbReference type="Gene3D" id="1.10.510.10">
    <property type="entry name" value="Transferase(Phosphotransferase) domain 1"/>
    <property type="match status" value="1"/>
</dbReference>
<keyword evidence="3 7" id="KW-0418">Kinase</keyword>
<evidence type="ECO:0000256" key="4">
    <source>
        <dbReference type="ARBA" id="ARBA00022840"/>
    </source>
</evidence>
<dbReference type="SUPFAM" id="SSF56112">
    <property type="entry name" value="Protein kinase-like (PK-like)"/>
    <property type="match status" value="1"/>
</dbReference>
<dbReference type="InterPro" id="IPR000719">
    <property type="entry name" value="Prot_kinase_dom"/>
</dbReference>
<dbReference type="SMART" id="SM00220">
    <property type="entry name" value="S_TKc"/>
    <property type="match status" value="1"/>
</dbReference>
<dbReference type="EMBL" id="UOFV01000199">
    <property type="protein sequence ID" value="VAX00074.1"/>
    <property type="molecule type" value="Genomic_DNA"/>
</dbReference>
<dbReference type="GO" id="GO:0005524">
    <property type="term" value="F:ATP binding"/>
    <property type="evidence" value="ECO:0007669"/>
    <property type="project" value="UniProtKB-KW"/>
</dbReference>
<protein>
    <submittedName>
        <fullName evidence="7">Serine/threonine protein kinase</fullName>
    </submittedName>
</protein>
<evidence type="ECO:0000256" key="2">
    <source>
        <dbReference type="ARBA" id="ARBA00022741"/>
    </source>
</evidence>
<keyword evidence="5" id="KW-0472">Membrane</keyword>
<dbReference type="PROSITE" id="PS50011">
    <property type="entry name" value="PROTEIN_KINASE_DOM"/>
    <property type="match status" value="1"/>
</dbReference>
<dbReference type="GO" id="GO:0016020">
    <property type="term" value="C:membrane"/>
    <property type="evidence" value="ECO:0007669"/>
    <property type="project" value="TreeGrafter"/>
</dbReference>
<name>A0A3B1AJM8_9ZZZZ</name>
<feature type="transmembrane region" description="Helical" evidence="5">
    <location>
        <begin position="228"/>
        <end position="247"/>
    </location>
</feature>
<keyword evidence="4" id="KW-0067">ATP-binding</keyword>
<dbReference type="GO" id="GO:0004674">
    <property type="term" value="F:protein serine/threonine kinase activity"/>
    <property type="evidence" value="ECO:0007669"/>
    <property type="project" value="UniProtKB-KW"/>
</dbReference>
<proteinExistence type="predicted"/>
<keyword evidence="1" id="KW-0808">Transferase</keyword>
<dbReference type="PANTHER" id="PTHR24348:SF22">
    <property type="entry name" value="NON-SPECIFIC SERINE_THREONINE PROTEIN KINASE"/>
    <property type="match status" value="1"/>
</dbReference>
<dbReference type="AlphaFoldDB" id="A0A3B1AJM8"/>
<feature type="domain" description="Protein kinase" evidence="6">
    <location>
        <begin position="1"/>
        <end position="230"/>
    </location>
</feature>
<dbReference type="Gene3D" id="3.30.200.20">
    <property type="entry name" value="Phosphorylase Kinase, domain 1"/>
    <property type="match status" value="1"/>
</dbReference>
<dbReference type="GO" id="GO:0000045">
    <property type="term" value="P:autophagosome assembly"/>
    <property type="evidence" value="ECO:0007669"/>
    <property type="project" value="TreeGrafter"/>
</dbReference>
<keyword evidence="7" id="KW-0723">Serine/threonine-protein kinase</keyword>
<evidence type="ECO:0000256" key="1">
    <source>
        <dbReference type="ARBA" id="ARBA00022679"/>
    </source>
</evidence>
<dbReference type="InterPro" id="IPR045269">
    <property type="entry name" value="Atg1-like"/>
</dbReference>
<dbReference type="GO" id="GO:0005829">
    <property type="term" value="C:cytosol"/>
    <property type="evidence" value="ECO:0007669"/>
    <property type="project" value="TreeGrafter"/>
</dbReference>
<dbReference type="InterPro" id="IPR008271">
    <property type="entry name" value="Ser/Thr_kinase_AS"/>
</dbReference>
<dbReference type="GO" id="GO:0005776">
    <property type="term" value="C:autophagosome"/>
    <property type="evidence" value="ECO:0007669"/>
    <property type="project" value="TreeGrafter"/>
</dbReference>
<keyword evidence="5" id="KW-1133">Transmembrane helix</keyword>
<organism evidence="7">
    <name type="scientific">hydrothermal vent metagenome</name>
    <dbReference type="NCBI Taxonomy" id="652676"/>
    <lineage>
        <taxon>unclassified sequences</taxon>
        <taxon>metagenomes</taxon>
        <taxon>ecological metagenomes</taxon>
    </lineage>
</organism>
<evidence type="ECO:0000256" key="3">
    <source>
        <dbReference type="ARBA" id="ARBA00022777"/>
    </source>
</evidence>
<dbReference type="GO" id="GO:0010506">
    <property type="term" value="P:regulation of autophagy"/>
    <property type="evidence" value="ECO:0007669"/>
    <property type="project" value="InterPro"/>
</dbReference>
<dbReference type="GO" id="GO:0000407">
    <property type="term" value="C:phagophore assembly site"/>
    <property type="evidence" value="ECO:0007669"/>
    <property type="project" value="TreeGrafter"/>
</dbReference>
<sequence>QECKKAQELAHPNVVTVYDFDRDGEVVYMTMELLAGKPLDKYIIDRGIAETGQSMPVDFSEAFSIITDIVQGLAYAHKRGIVHFDLKPGNIFITDDGTTKILDFGIARAMRTSGSKMVADDSELGGMIALTPRYASLEMFHGKQPDLRDDIYALAIIAYQLLAGKYPFGELSAEEVQHQNLQPERIPGLTDRQWKGLLSGLALKREDRTLSVEAFLEALLPKKIDYRYWLAVGTAATAIIASLFFWLQPPQIVAPSLFENPPPAAELIGTDKTQVEQLLEVAEVHQMIGRLISPKGANALDVYNQVLSIHPYNRQAIRGLETLLDRLAQAAELAINEGKRRRAQELIDSGLKTYPKHKQLLALQQQLIEVQP</sequence>
<gene>
    <name evidence="7" type="ORF">MNBD_GAMMA19-535</name>
</gene>
<keyword evidence="2" id="KW-0547">Nucleotide-binding</keyword>
<keyword evidence="5" id="KW-0812">Transmembrane</keyword>
<dbReference type="PANTHER" id="PTHR24348">
    <property type="entry name" value="SERINE/THREONINE-PROTEIN KINASE UNC-51-RELATED"/>
    <property type="match status" value="1"/>
</dbReference>
<feature type="non-terminal residue" evidence="7">
    <location>
        <position position="1"/>
    </location>
</feature>